<dbReference type="InterPro" id="IPR004101">
    <property type="entry name" value="Mur_ligase_C"/>
</dbReference>
<dbReference type="PIRSF" id="PIRSF001563">
    <property type="entry name" value="Folylpolyglu_synth"/>
    <property type="match status" value="1"/>
</dbReference>
<gene>
    <name evidence="14" type="ORF">A3F84_18705</name>
</gene>
<protein>
    <recommendedName>
        <fullName evidence="3">tetrahydrofolate synthase</fullName>
        <ecNumber evidence="3">6.3.2.17</ecNumber>
    </recommendedName>
    <alternativeName>
        <fullName evidence="9">Tetrahydrofolylpolyglutamate synthase</fullName>
    </alternativeName>
</protein>
<comment type="similarity">
    <text evidence="2 11">Belongs to the folylpolyglutamate synthase family.</text>
</comment>
<evidence type="ECO:0000256" key="2">
    <source>
        <dbReference type="ARBA" id="ARBA00008276"/>
    </source>
</evidence>
<dbReference type="Gene3D" id="3.90.190.20">
    <property type="entry name" value="Mur ligase, C-terminal domain"/>
    <property type="match status" value="1"/>
</dbReference>
<keyword evidence="4 11" id="KW-0436">Ligase</keyword>
<name>A0A1F6CC52_HANXR</name>
<evidence type="ECO:0000256" key="4">
    <source>
        <dbReference type="ARBA" id="ARBA00022598"/>
    </source>
</evidence>
<dbReference type="GO" id="GO:0005524">
    <property type="term" value="F:ATP binding"/>
    <property type="evidence" value="ECO:0007669"/>
    <property type="project" value="UniProtKB-KW"/>
</dbReference>
<dbReference type="Proteomes" id="UP000178606">
    <property type="component" value="Unassembled WGS sequence"/>
</dbReference>
<evidence type="ECO:0000256" key="7">
    <source>
        <dbReference type="ARBA" id="ARBA00022840"/>
    </source>
</evidence>
<comment type="caution">
    <text evidence="14">The sequence shown here is derived from an EMBL/GenBank/DDBJ whole genome shotgun (WGS) entry which is preliminary data.</text>
</comment>
<evidence type="ECO:0000256" key="6">
    <source>
        <dbReference type="ARBA" id="ARBA00022741"/>
    </source>
</evidence>
<proteinExistence type="inferred from homology"/>
<comment type="cofactor">
    <cofactor evidence="1">
        <name>Mg(2+)</name>
        <dbReference type="ChEBI" id="CHEBI:18420"/>
    </cofactor>
</comment>
<dbReference type="SUPFAM" id="SSF53623">
    <property type="entry name" value="MurD-like peptide ligases, catalytic domain"/>
    <property type="match status" value="1"/>
</dbReference>
<dbReference type="SUPFAM" id="SSF53244">
    <property type="entry name" value="MurD-like peptide ligases, peptide-binding domain"/>
    <property type="match status" value="1"/>
</dbReference>
<dbReference type="Pfam" id="PF02875">
    <property type="entry name" value="Mur_ligase_C"/>
    <property type="match status" value="1"/>
</dbReference>
<evidence type="ECO:0000256" key="8">
    <source>
        <dbReference type="ARBA" id="ARBA00022842"/>
    </source>
</evidence>
<evidence type="ECO:0000256" key="10">
    <source>
        <dbReference type="ARBA" id="ARBA00047493"/>
    </source>
</evidence>
<dbReference type="AlphaFoldDB" id="A0A1F6CC52"/>
<evidence type="ECO:0000259" key="13">
    <source>
        <dbReference type="Pfam" id="PF08245"/>
    </source>
</evidence>
<comment type="catalytic activity">
    <reaction evidence="10">
        <text>(6S)-5,6,7,8-tetrahydrofolyl-(gamma-L-Glu)(n) + L-glutamate + ATP = (6S)-5,6,7,8-tetrahydrofolyl-(gamma-L-Glu)(n+1) + ADP + phosphate + H(+)</text>
        <dbReference type="Rhea" id="RHEA:10580"/>
        <dbReference type="Rhea" id="RHEA-COMP:14738"/>
        <dbReference type="Rhea" id="RHEA-COMP:14740"/>
        <dbReference type="ChEBI" id="CHEBI:15378"/>
        <dbReference type="ChEBI" id="CHEBI:29985"/>
        <dbReference type="ChEBI" id="CHEBI:30616"/>
        <dbReference type="ChEBI" id="CHEBI:43474"/>
        <dbReference type="ChEBI" id="CHEBI:141005"/>
        <dbReference type="ChEBI" id="CHEBI:456216"/>
        <dbReference type="EC" id="6.3.2.17"/>
    </reaction>
</comment>
<dbReference type="EMBL" id="MFKF01000303">
    <property type="protein sequence ID" value="OGG46561.1"/>
    <property type="molecule type" value="Genomic_DNA"/>
</dbReference>
<dbReference type="InterPro" id="IPR036615">
    <property type="entry name" value="Mur_ligase_C_dom_sf"/>
</dbReference>
<dbReference type="GO" id="GO:0046872">
    <property type="term" value="F:metal ion binding"/>
    <property type="evidence" value="ECO:0007669"/>
    <property type="project" value="UniProtKB-KW"/>
</dbReference>
<accession>A0A1F6CC52</accession>
<dbReference type="PANTHER" id="PTHR11136:SF0">
    <property type="entry name" value="DIHYDROFOLATE SYNTHETASE-RELATED"/>
    <property type="match status" value="1"/>
</dbReference>
<dbReference type="GO" id="GO:0008841">
    <property type="term" value="F:dihydrofolate synthase activity"/>
    <property type="evidence" value="ECO:0007669"/>
    <property type="project" value="TreeGrafter"/>
</dbReference>
<dbReference type="Gene3D" id="3.40.1190.10">
    <property type="entry name" value="Mur-like, catalytic domain"/>
    <property type="match status" value="1"/>
</dbReference>
<dbReference type="Pfam" id="PF08245">
    <property type="entry name" value="Mur_ligase_M"/>
    <property type="match status" value="1"/>
</dbReference>
<dbReference type="NCBIfam" id="TIGR01499">
    <property type="entry name" value="folC"/>
    <property type="match status" value="1"/>
</dbReference>
<feature type="domain" description="Mur ligase C-terminal" evidence="12">
    <location>
        <begin position="297"/>
        <end position="425"/>
    </location>
</feature>
<evidence type="ECO:0000313" key="14">
    <source>
        <dbReference type="EMBL" id="OGG46561.1"/>
    </source>
</evidence>
<evidence type="ECO:0000259" key="12">
    <source>
        <dbReference type="Pfam" id="PF02875"/>
    </source>
</evidence>
<organism evidence="14 15">
    <name type="scientific">Handelsmanbacteria sp. (strain RIFCSPLOWO2_12_FULL_64_10)</name>
    <dbReference type="NCBI Taxonomy" id="1817868"/>
    <lineage>
        <taxon>Bacteria</taxon>
        <taxon>Candidatus Handelsmaniibacteriota</taxon>
    </lineage>
</organism>
<dbReference type="InterPro" id="IPR013221">
    <property type="entry name" value="Mur_ligase_cen"/>
</dbReference>
<sequence length="453" mass="48107">MRFADAVRYLTQRPDLERGIPGSTLSLAGIRALLGALGRPDQRYPSVLIAGTKGKGSTAAMIERSLRSAGYRTGLYTQPDLHTIRERVRIDGQPISAEDFSDGIEVVRAATERATATSTYTTYELMTAAALDRFSRHAVDVAVIEVGLGGRMDATNAVAASVSALTSISLDHTQILGNTVAAIAREKADIIKQGQPIVSAPQPPEALAVIREMAAERGARLIVADDGARWQEFPSDHWNLITGAGRLDDVRLSLRGGFQRINAAVATTALLALPEVAGFSLELGAIRTGLEDTDWPGRFEMVAIDPLIIVDGAHNVESAQRLREALAEELPGRRPTYVLGIAADKDIGGIVRALCSPSTGARTAPAPRLVIATASRHPRAAAAETIATAVRETGTETTVAETLHNAIRQARREAAVEGVVLVTGSLHLVAEAREHLGLAEPSGEQAFDPWATP</sequence>
<keyword evidence="8" id="KW-0460">Magnesium</keyword>
<evidence type="ECO:0000256" key="5">
    <source>
        <dbReference type="ARBA" id="ARBA00022723"/>
    </source>
</evidence>
<evidence type="ECO:0000256" key="1">
    <source>
        <dbReference type="ARBA" id="ARBA00001946"/>
    </source>
</evidence>
<feature type="domain" description="Mur ligase central" evidence="13">
    <location>
        <begin position="49"/>
        <end position="269"/>
    </location>
</feature>
<dbReference type="InterPro" id="IPR036565">
    <property type="entry name" value="Mur-like_cat_sf"/>
</dbReference>
<reference evidence="14 15" key="1">
    <citation type="journal article" date="2016" name="Nat. Commun.">
        <title>Thousands of microbial genomes shed light on interconnected biogeochemical processes in an aquifer system.</title>
        <authorList>
            <person name="Anantharaman K."/>
            <person name="Brown C.T."/>
            <person name="Hug L.A."/>
            <person name="Sharon I."/>
            <person name="Castelle C.J."/>
            <person name="Probst A.J."/>
            <person name="Thomas B.C."/>
            <person name="Singh A."/>
            <person name="Wilkins M.J."/>
            <person name="Karaoz U."/>
            <person name="Brodie E.L."/>
            <person name="Williams K.H."/>
            <person name="Hubbard S.S."/>
            <person name="Banfield J.F."/>
        </authorList>
    </citation>
    <scope>NUCLEOTIDE SEQUENCE [LARGE SCALE GENOMIC DNA]</scope>
    <source>
        <strain evidence="15">RIFCSPLOWO2_12_FULL_64_10</strain>
    </source>
</reference>
<keyword evidence="7 11" id="KW-0067">ATP-binding</keyword>
<keyword evidence="5" id="KW-0479">Metal-binding</keyword>
<evidence type="ECO:0000256" key="9">
    <source>
        <dbReference type="ARBA" id="ARBA00030592"/>
    </source>
</evidence>
<keyword evidence="6 11" id="KW-0547">Nucleotide-binding</keyword>
<dbReference type="GO" id="GO:0004326">
    <property type="term" value="F:tetrahydrofolylpolyglutamate synthase activity"/>
    <property type="evidence" value="ECO:0007669"/>
    <property type="project" value="UniProtKB-EC"/>
</dbReference>
<dbReference type="PANTHER" id="PTHR11136">
    <property type="entry name" value="FOLYLPOLYGLUTAMATE SYNTHASE-RELATED"/>
    <property type="match status" value="1"/>
</dbReference>
<evidence type="ECO:0000256" key="11">
    <source>
        <dbReference type="PIRNR" id="PIRNR001563"/>
    </source>
</evidence>
<evidence type="ECO:0000256" key="3">
    <source>
        <dbReference type="ARBA" id="ARBA00013025"/>
    </source>
</evidence>
<dbReference type="InterPro" id="IPR001645">
    <property type="entry name" value="Folylpolyglutamate_synth"/>
</dbReference>
<dbReference type="EC" id="6.3.2.17" evidence="3"/>
<dbReference type="GO" id="GO:0005737">
    <property type="term" value="C:cytoplasm"/>
    <property type="evidence" value="ECO:0007669"/>
    <property type="project" value="TreeGrafter"/>
</dbReference>
<evidence type="ECO:0000313" key="15">
    <source>
        <dbReference type="Proteomes" id="UP000178606"/>
    </source>
</evidence>
<dbReference type="FunFam" id="3.40.1190.10:FF:000011">
    <property type="entry name" value="Folylpolyglutamate synthase/dihydrofolate synthase"/>
    <property type="match status" value="1"/>
</dbReference>